<protein>
    <submittedName>
        <fullName evidence="1">Uncharacterized protein</fullName>
    </submittedName>
</protein>
<organism evidence="1 2">
    <name type="scientific">Rhodoferax aquaticus</name>
    <dbReference type="NCBI Taxonomy" id="2527691"/>
    <lineage>
        <taxon>Bacteria</taxon>
        <taxon>Pseudomonadati</taxon>
        <taxon>Pseudomonadota</taxon>
        <taxon>Betaproteobacteria</taxon>
        <taxon>Burkholderiales</taxon>
        <taxon>Comamonadaceae</taxon>
        <taxon>Rhodoferax</taxon>
    </lineage>
</organism>
<keyword evidence="2" id="KW-1185">Reference proteome</keyword>
<name>A0A515EKX1_9BURK</name>
<evidence type="ECO:0000313" key="2">
    <source>
        <dbReference type="Proteomes" id="UP000317365"/>
    </source>
</evidence>
<sequence length="486" mass="51111">MDTVKVTVSDQGVNLLNVRAPIASNGAGDSNSVTVKGLGGAAPAALPTPTIPLSDLVSLDAWRNQVNNCLALPPAQRASYSGGAYTFLGACASVTGFSNAYKHNGYTLSQTWGARLLDGIPAGAVMAYPEILTFLKNLATDDIALVRLSYASPVGGGSYIETARKISGQWAIDGNQRNYDASVSVALQRQEDVSTNPWKTGGVSVGKSSAYSSRMYFRFNQSGPNGSDVYAVRVKGPGLPSAGLVFARSSACGTGDYLAFYSNDGGLPAATLATQPTSSTGNGWNVDVAPLGSVYTGSSFYNDWRGTYDRFNSTAQTAVDLSTIPEFASYAWEVFTVTGGSTPFASFNSRITTRPVAAAEGSKMQWANFSSASREYANPSVSVKAGELTSVNLAWTLPAGAPMVRSAYIVGYDGTNRMTMDANVAKLGDTSVTPLAIQERDANNSVCSYNKLPAFTTTTGSRAIATRQSTDRGLQLQQSLWHAGRS</sequence>
<accession>A0A515EKX1</accession>
<dbReference type="KEGG" id="rhg:EXZ61_03410"/>
<reference evidence="2" key="1">
    <citation type="submission" date="2019-02" db="EMBL/GenBank/DDBJ databases">
        <title>Complete genome sequence of Rhodoferax sp. Gr-4.</title>
        <authorList>
            <person name="Jin L."/>
        </authorList>
    </citation>
    <scope>NUCLEOTIDE SEQUENCE [LARGE SCALE GENOMIC DNA]</scope>
    <source>
        <strain evidence="2">Gr-4</strain>
    </source>
</reference>
<dbReference type="EMBL" id="CP036282">
    <property type="protein sequence ID" value="QDL53298.1"/>
    <property type="molecule type" value="Genomic_DNA"/>
</dbReference>
<dbReference type="RefSeq" id="WP_142809035.1">
    <property type="nucleotide sequence ID" value="NZ_CP036282.1"/>
</dbReference>
<evidence type="ECO:0000313" key="1">
    <source>
        <dbReference type="EMBL" id="QDL53298.1"/>
    </source>
</evidence>
<proteinExistence type="predicted"/>
<dbReference type="Proteomes" id="UP000317365">
    <property type="component" value="Chromosome"/>
</dbReference>
<gene>
    <name evidence="1" type="ORF">EXZ61_03410</name>
</gene>
<reference evidence="2" key="2">
    <citation type="journal article" date="2020" name="Int. J. Syst. Evol. Microbiol.">
        <title>Genomic insights into a novel species Rhodoferax aquaticus sp. nov., isolated from freshwater.</title>
        <authorList>
            <person name="Li T."/>
            <person name="Zhuo Y."/>
            <person name="Jin C.Z."/>
            <person name="Wu X."/>
            <person name="Ko S.R."/>
            <person name="Jin F.J."/>
            <person name="Ahn C.Y."/>
            <person name="Oh H.M."/>
            <person name="Lee H.G."/>
            <person name="Jin L."/>
        </authorList>
    </citation>
    <scope>NUCLEOTIDE SEQUENCE [LARGE SCALE GENOMIC DNA]</scope>
    <source>
        <strain evidence="2">Gr-4</strain>
    </source>
</reference>
<dbReference type="AlphaFoldDB" id="A0A515EKX1"/>